<comment type="similarity">
    <text evidence="3 12">Belongs to the glycosyltransferase 10 family.</text>
</comment>
<keyword evidence="10 12" id="KW-0472">Membrane</keyword>
<evidence type="ECO:0000259" key="14">
    <source>
        <dbReference type="Pfam" id="PF17039"/>
    </source>
</evidence>
<evidence type="ECO:0000256" key="7">
    <source>
        <dbReference type="ARBA" id="ARBA00022968"/>
    </source>
</evidence>
<keyword evidence="9 12" id="KW-0333">Golgi apparatus</keyword>
<evidence type="ECO:0000256" key="5">
    <source>
        <dbReference type="ARBA" id="ARBA00022679"/>
    </source>
</evidence>
<keyword evidence="8 12" id="KW-1133">Transmembrane helix</keyword>
<evidence type="ECO:0000313" key="16">
    <source>
        <dbReference type="Proteomes" id="UP000186922"/>
    </source>
</evidence>
<keyword evidence="7" id="KW-0735">Signal-anchor</keyword>
<evidence type="ECO:0000256" key="12">
    <source>
        <dbReference type="RuleBase" id="RU003832"/>
    </source>
</evidence>
<organism evidence="15 16">
    <name type="scientific">Ramazzottius varieornatus</name>
    <name type="common">Water bear</name>
    <name type="synonym">Tardigrade</name>
    <dbReference type="NCBI Taxonomy" id="947166"/>
    <lineage>
        <taxon>Eukaryota</taxon>
        <taxon>Metazoa</taxon>
        <taxon>Ecdysozoa</taxon>
        <taxon>Tardigrada</taxon>
        <taxon>Eutardigrada</taxon>
        <taxon>Parachela</taxon>
        <taxon>Hypsibioidea</taxon>
        <taxon>Ramazzottiidae</taxon>
        <taxon>Ramazzottius</taxon>
    </lineage>
</organism>
<dbReference type="InterPro" id="IPR031481">
    <property type="entry name" value="Glyco_tran_10_N"/>
</dbReference>
<dbReference type="GO" id="GO:0008417">
    <property type="term" value="F:fucosyltransferase activity"/>
    <property type="evidence" value="ECO:0007669"/>
    <property type="project" value="InterPro"/>
</dbReference>
<evidence type="ECO:0000256" key="11">
    <source>
        <dbReference type="ARBA" id="ARBA00023180"/>
    </source>
</evidence>
<evidence type="ECO:0000256" key="9">
    <source>
        <dbReference type="ARBA" id="ARBA00023034"/>
    </source>
</evidence>
<sequence>MRSKFLPESFPKQLELILRIFTSGRRSCRRGLAGIFTLGALATYIMISVTLRLNPQRTLPFEEDGPDTDADDAPVQRWYLTNASMQHVSPVQQDEVWHLWPKMQPNSDRIENQLLYRPKKKPTRIKLILSTERGLERPGHGRSCFVKKKCLVNHCKITYDWTKSAEADAILFKNNAPSEIHYGSTRPPDQVWILSLLESPHHTSEFSRLYGRINWTATYRLDSELVTPYGKWVVYDPKVLAKPQALDYGGRKAGKKKVAWFVSNCQTANKRLEYARELAEYIEVDIYGSCGSLKCPKKGKCGGKLLREEYKFYLSFENSNCKDYITEKLWFALENDALPVVMGPLRTDYEFVAPHKSFIHVQDFASPKDLADYLLRLDANDTEYNQYFQWKGTGCSTPTT</sequence>
<feature type="transmembrane region" description="Helical" evidence="12">
    <location>
        <begin position="31"/>
        <end position="51"/>
    </location>
</feature>
<evidence type="ECO:0000256" key="4">
    <source>
        <dbReference type="ARBA" id="ARBA00022676"/>
    </source>
</evidence>
<comment type="caution">
    <text evidence="15">The sequence shown here is derived from an EMBL/GenBank/DDBJ whole genome shotgun (WGS) entry which is preliminary data.</text>
</comment>
<feature type="domain" description="Fucosyltransferase N-terminal" evidence="14">
    <location>
        <begin position="147"/>
        <end position="230"/>
    </location>
</feature>
<dbReference type="InterPro" id="IPR055270">
    <property type="entry name" value="Glyco_tran_10_C"/>
</dbReference>
<feature type="domain" description="Fucosyltransferase C-terminal" evidence="13">
    <location>
        <begin position="255"/>
        <end position="392"/>
    </location>
</feature>
<keyword evidence="11" id="KW-0325">Glycoprotein</keyword>
<dbReference type="InterPro" id="IPR001503">
    <property type="entry name" value="Glyco_trans_10"/>
</dbReference>
<dbReference type="GO" id="GO:0032580">
    <property type="term" value="C:Golgi cisterna membrane"/>
    <property type="evidence" value="ECO:0007669"/>
    <property type="project" value="UniProtKB-SubCell"/>
</dbReference>
<dbReference type="EC" id="2.4.1.-" evidence="12"/>
<dbReference type="PANTHER" id="PTHR48438">
    <property type="entry name" value="ALPHA-(1,3)-FUCOSYLTRANSFERASE C-RELATED"/>
    <property type="match status" value="1"/>
</dbReference>
<protein>
    <recommendedName>
        <fullName evidence="12">Fucosyltransferase</fullName>
        <ecNumber evidence="12">2.4.1.-</ecNumber>
    </recommendedName>
</protein>
<dbReference type="EMBL" id="BDGG01000003">
    <property type="protein sequence ID" value="GAU95385.1"/>
    <property type="molecule type" value="Genomic_DNA"/>
</dbReference>
<dbReference type="UniPathway" id="UPA00378"/>
<dbReference type="Gene3D" id="3.40.50.11660">
    <property type="entry name" value="Glycosyl transferase family 10, C-terminal domain"/>
    <property type="match status" value="1"/>
</dbReference>
<dbReference type="Pfam" id="PF00852">
    <property type="entry name" value="Glyco_transf_10"/>
    <property type="match status" value="1"/>
</dbReference>
<dbReference type="InterPro" id="IPR038577">
    <property type="entry name" value="GT10-like_C_sf"/>
</dbReference>
<reference evidence="15 16" key="1">
    <citation type="journal article" date="2016" name="Nat. Commun.">
        <title>Extremotolerant tardigrade genome and improved radiotolerance of human cultured cells by tardigrade-unique protein.</title>
        <authorList>
            <person name="Hashimoto T."/>
            <person name="Horikawa D.D."/>
            <person name="Saito Y."/>
            <person name="Kuwahara H."/>
            <person name="Kozuka-Hata H."/>
            <person name="Shin-I T."/>
            <person name="Minakuchi Y."/>
            <person name="Ohishi K."/>
            <person name="Motoyama A."/>
            <person name="Aizu T."/>
            <person name="Enomoto A."/>
            <person name="Kondo K."/>
            <person name="Tanaka S."/>
            <person name="Hara Y."/>
            <person name="Koshikawa S."/>
            <person name="Sagara H."/>
            <person name="Miura T."/>
            <person name="Yokobori S."/>
            <person name="Miyagawa K."/>
            <person name="Suzuki Y."/>
            <person name="Kubo T."/>
            <person name="Oyama M."/>
            <person name="Kohara Y."/>
            <person name="Fujiyama A."/>
            <person name="Arakawa K."/>
            <person name="Katayama T."/>
            <person name="Toyoda A."/>
            <person name="Kunieda T."/>
        </authorList>
    </citation>
    <scope>NUCLEOTIDE SEQUENCE [LARGE SCALE GENOMIC DNA]</scope>
    <source>
        <strain evidence="15 16">YOKOZUNA-1</strain>
    </source>
</reference>
<keyword evidence="4 12" id="KW-0328">Glycosyltransferase</keyword>
<dbReference type="OrthoDB" id="427096at2759"/>
<evidence type="ECO:0000256" key="6">
    <source>
        <dbReference type="ARBA" id="ARBA00022692"/>
    </source>
</evidence>
<proteinExistence type="inferred from homology"/>
<evidence type="ECO:0000259" key="13">
    <source>
        <dbReference type="Pfam" id="PF00852"/>
    </source>
</evidence>
<evidence type="ECO:0000256" key="8">
    <source>
        <dbReference type="ARBA" id="ARBA00022989"/>
    </source>
</evidence>
<dbReference type="STRING" id="947166.A0A1D1V3U8"/>
<dbReference type="AlphaFoldDB" id="A0A1D1V3U8"/>
<keyword evidence="16" id="KW-1185">Reference proteome</keyword>
<keyword evidence="5 12" id="KW-0808">Transferase</keyword>
<evidence type="ECO:0000256" key="3">
    <source>
        <dbReference type="ARBA" id="ARBA00008919"/>
    </source>
</evidence>
<comment type="pathway">
    <text evidence="2">Protein modification; protein glycosylation.</text>
</comment>
<dbReference type="Proteomes" id="UP000186922">
    <property type="component" value="Unassembled WGS sequence"/>
</dbReference>
<keyword evidence="6 12" id="KW-0812">Transmembrane</keyword>
<evidence type="ECO:0000256" key="2">
    <source>
        <dbReference type="ARBA" id="ARBA00004922"/>
    </source>
</evidence>
<evidence type="ECO:0000256" key="1">
    <source>
        <dbReference type="ARBA" id="ARBA00004447"/>
    </source>
</evidence>
<name>A0A1D1V3U8_RAMVA</name>
<dbReference type="FunFam" id="3.40.50.11660:FF:000004">
    <property type="entry name" value="Glycoprotein 3-alpha-L-fucosyltransferase A"/>
    <property type="match status" value="1"/>
</dbReference>
<evidence type="ECO:0000313" key="15">
    <source>
        <dbReference type="EMBL" id="GAU95385.1"/>
    </source>
</evidence>
<gene>
    <name evidence="15" type="primary">RvY_07010</name>
    <name evidence="15" type="synonym">RvY_07010.1</name>
    <name evidence="15" type="ORF">RvY_07010-1</name>
</gene>
<dbReference type="PANTHER" id="PTHR48438:SF1">
    <property type="entry name" value="ALPHA-(1,3)-FUCOSYLTRANSFERASE C-RELATED"/>
    <property type="match status" value="1"/>
</dbReference>
<accession>A0A1D1V3U8</accession>
<dbReference type="SUPFAM" id="SSF53756">
    <property type="entry name" value="UDP-Glycosyltransferase/glycogen phosphorylase"/>
    <property type="match status" value="1"/>
</dbReference>
<comment type="subcellular location">
    <subcellularLocation>
        <location evidence="1 12">Golgi apparatus</location>
        <location evidence="1 12">Golgi stack membrane</location>
        <topology evidence="1 12">Single-pass type II membrane protein</topology>
    </subcellularLocation>
</comment>
<evidence type="ECO:0000256" key="10">
    <source>
        <dbReference type="ARBA" id="ARBA00023136"/>
    </source>
</evidence>
<dbReference type="Pfam" id="PF17039">
    <property type="entry name" value="Glyco_tran_10_N"/>
    <property type="match status" value="1"/>
</dbReference>